<feature type="transmembrane region" description="Helical" evidence="1">
    <location>
        <begin position="37"/>
        <end position="59"/>
    </location>
</feature>
<feature type="transmembrane region" description="Helical" evidence="1">
    <location>
        <begin position="443"/>
        <end position="459"/>
    </location>
</feature>
<feature type="transmembrane region" description="Helical" evidence="1">
    <location>
        <begin position="716"/>
        <end position="738"/>
    </location>
</feature>
<gene>
    <name evidence="2" type="ordered locus">Desti_0033</name>
</gene>
<evidence type="ECO:0000313" key="2">
    <source>
        <dbReference type="EMBL" id="AFM22784.1"/>
    </source>
</evidence>
<keyword evidence="1" id="KW-0472">Membrane</keyword>
<evidence type="ECO:0008006" key="4">
    <source>
        <dbReference type="Google" id="ProtNLM"/>
    </source>
</evidence>
<feature type="transmembrane region" description="Helical" evidence="1">
    <location>
        <begin position="808"/>
        <end position="825"/>
    </location>
</feature>
<accession>I4BZP3</accession>
<sequence length="874" mass="97029">MVGCGEKKRETIRPEFDRSIMIDVISSSHRLKAIERITAIAVILVFLCPALAAADGMAFRYGPASSLEPLRVDEQRAVIAHKDGVQRMFIAINTAADDPAHAAVWIFPVPGSPDRADVDVAAFIPELTGRDVQQEFDEIMELAWWIPLITQPHFVPLPFFAQFAAGPMGVRMGRFQGAEGITTHKEIDRWGIHAELITADSVDRLADYLRKKNVPVDQDRLAPFVAYLSDKYSLVVAWISSYEELTKRFPQHSQIRAAKRPSLYVEFPTEKPFYPMRPTSAYGKNKMEVSLYIVGWVAPDMSSWEESDKKGMTPRVRYYAGDKEAIHKSYQSYRSVLSAREKDRTTSLSEDAAQRKAGERFFAAVPEGDMHFTRVRIYGPAGNFTQDLQFSPNPNVSIKHFIASNAWVLSGPVILLILALSYISGGISGKLVFGEWKPWARTGLWNCFSIVTLVVVTWLRRRNLPAESKRAAMSGRWQTFVLGLVISVPLTKSVIFFLPDNRYLPSGGLLLLFYGIVAVELLIAAWIAMTAGQSLLAGTERKLDPMIPNRAEYIIRVFLIFLPTVAILAMRNTPEVLGVFPTEVLLFNMTIRIPISCLIIVALSLMSGLIAVAMFASAWILRGLGTAWKAGRASNSNDIAVAGPGRKPETLILGVLVCITAFLAILSFPFDLFGESFVGFCRLMWFSVITVELYIAKVLWKSASTPVSSKPRVSPAWPATIGILLPIWTLILCFVHYSDGPLKWALAAVLPLTVIGCVSIVPLRRVFRDMTDKRALASIVVVLGVLSYLAVLVQVPIAIQGRGVDRDAFAVLALILATWIVKRALKEPPTKALRFGILFSMVFTILVVGASFGSRYLFVSMGIQEPPKFGWFIY</sequence>
<feature type="transmembrane region" description="Helical" evidence="1">
    <location>
        <begin position="591"/>
        <end position="621"/>
    </location>
</feature>
<evidence type="ECO:0000256" key="1">
    <source>
        <dbReference type="SAM" id="Phobius"/>
    </source>
</evidence>
<feature type="transmembrane region" description="Helical" evidence="1">
    <location>
        <begin position="553"/>
        <end position="571"/>
    </location>
</feature>
<dbReference type="Proteomes" id="UP000006055">
    <property type="component" value="Chromosome"/>
</dbReference>
<organism evidence="2 3">
    <name type="scientific">Desulfomonile tiedjei (strain ATCC 49306 / DSM 6799 / DCB-1)</name>
    <dbReference type="NCBI Taxonomy" id="706587"/>
    <lineage>
        <taxon>Bacteria</taxon>
        <taxon>Pseudomonadati</taxon>
        <taxon>Thermodesulfobacteriota</taxon>
        <taxon>Desulfomonilia</taxon>
        <taxon>Desulfomonilales</taxon>
        <taxon>Desulfomonilaceae</taxon>
        <taxon>Desulfomonile</taxon>
    </lineage>
</organism>
<feature type="transmembrane region" description="Helical" evidence="1">
    <location>
        <begin position="651"/>
        <end position="670"/>
    </location>
</feature>
<protein>
    <recommendedName>
        <fullName evidence="4">DUF2330 domain-containing protein</fullName>
    </recommendedName>
</protein>
<feature type="transmembrane region" description="Helical" evidence="1">
    <location>
        <begin position="511"/>
        <end position="532"/>
    </location>
</feature>
<feature type="transmembrane region" description="Helical" evidence="1">
    <location>
        <begin position="401"/>
        <end position="423"/>
    </location>
</feature>
<keyword evidence="3" id="KW-1185">Reference proteome</keyword>
<feature type="transmembrane region" description="Helical" evidence="1">
    <location>
        <begin position="837"/>
        <end position="858"/>
    </location>
</feature>
<dbReference type="AlphaFoldDB" id="I4BZP3"/>
<dbReference type="EMBL" id="CP003360">
    <property type="protein sequence ID" value="AFM22784.1"/>
    <property type="molecule type" value="Genomic_DNA"/>
</dbReference>
<feature type="transmembrane region" description="Helical" evidence="1">
    <location>
        <begin position="744"/>
        <end position="763"/>
    </location>
</feature>
<name>I4BZP3_DESTA</name>
<dbReference type="KEGG" id="dti:Desti_0033"/>
<dbReference type="HOGENOM" id="CLU_328662_0_0_7"/>
<feature type="transmembrane region" description="Helical" evidence="1">
    <location>
        <begin position="775"/>
        <end position="796"/>
    </location>
</feature>
<proteinExistence type="predicted"/>
<feature type="transmembrane region" description="Helical" evidence="1">
    <location>
        <begin position="142"/>
        <end position="165"/>
    </location>
</feature>
<evidence type="ECO:0000313" key="3">
    <source>
        <dbReference type="Proteomes" id="UP000006055"/>
    </source>
</evidence>
<keyword evidence="1" id="KW-1133">Transmembrane helix</keyword>
<feature type="transmembrane region" description="Helical" evidence="1">
    <location>
        <begin position="676"/>
        <end position="695"/>
    </location>
</feature>
<feature type="transmembrane region" description="Helical" evidence="1">
    <location>
        <begin position="480"/>
        <end position="499"/>
    </location>
</feature>
<reference evidence="3" key="1">
    <citation type="submission" date="2012-06" db="EMBL/GenBank/DDBJ databases">
        <title>Complete sequence of chromosome of Desulfomonile tiedjei DSM 6799.</title>
        <authorList>
            <person name="Lucas S."/>
            <person name="Copeland A."/>
            <person name="Lapidus A."/>
            <person name="Glavina del Rio T."/>
            <person name="Dalin E."/>
            <person name="Tice H."/>
            <person name="Bruce D."/>
            <person name="Goodwin L."/>
            <person name="Pitluck S."/>
            <person name="Peters L."/>
            <person name="Ovchinnikova G."/>
            <person name="Zeytun A."/>
            <person name="Lu M."/>
            <person name="Kyrpides N."/>
            <person name="Mavromatis K."/>
            <person name="Ivanova N."/>
            <person name="Brettin T."/>
            <person name="Detter J.C."/>
            <person name="Han C."/>
            <person name="Larimer F."/>
            <person name="Land M."/>
            <person name="Hauser L."/>
            <person name="Markowitz V."/>
            <person name="Cheng J.-F."/>
            <person name="Hugenholtz P."/>
            <person name="Woyke T."/>
            <person name="Wu D."/>
            <person name="Spring S."/>
            <person name="Schroeder M."/>
            <person name="Brambilla E."/>
            <person name="Klenk H.-P."/>
            <person name="Eisen J.A."/>
        </authorList>
    </citation>
    <scope>NUCLEOTIDE SEQUENCE [LARGE SCALE GENOMIC DNA]</scope>
    <source>
        <strain evidence="3">ATCC 49306 / DSM 6799 / DCB-1</strain>
    </source>
</reference>
<keyword evidence="1" id="KW-0812">Transmembrane</keyword>